<dbReference type="PANTHER" id="PTHR33067:SF9">
    <property type="entry name" value="RNA-DIRECTED DNA POLYMERASE"/>
    <property type="match status" value="1"/>
</dbReference>
<dbReference type="InterPro" id="IPR021109">
    <property type="entry name" value="Peptidase_aspartic_dom_sf"/>
</dbReference>
<name>A0A699IT20_TANCI</name>
<comment type="caution">
    <text evidence="2">The sequence shown here is derived from an EMBL/GenBank/DDBJ whole genome shotgun (WGS) entry which is preliminary data.</text>
</comment>
<reference evidence="2" key="1">
    <citation type="journal article" date="2019" name="Sci. Rep.">
        <title>Draft genome of Tanacetum cinerariifolium, the natural source of mosquito coil.</title>
        <authorList>
            <person name="Yamashiro T."/>
            <person name="Shiraishi A."/>
            <person name="Satake H."/>
            <person name="Nakayama K."/>
        </authorList>
    </citation>
    <scope>NUCLEOTIDE SEQUENCE</scope>
</reference>
<accession>A0A699IT20</accession>
<organism evidence="2">
    <name type="scientific">Tanacetum cinerariifolium</name>
    <name type="common">Dalmatian daisy</name>
    <name type="synonym">Chrysanthemum cinerariifolium</name>
    <dbReference type="NCBI Taxonomy" id="118510"/>
    <lineage>
        <taxon>Eukaryota</taxon>
        <taxon>Viridiplantae</taxon>
        <taxon>Streptophyta</taxon>
        <taxon>Embryophyta</taxon>
        <taxon>Tracheophyta</taxon>
        <taxon>Spermatophyta</taxon>
        <taxon>Magnoliopsida</taxon>
        <taxon>eudicotyledons</taxon>
        <taxon>Gunneridae</taxon>
        <taxon>Pentapetalae</taxon>
        <taxon>asterids</taxon>
        <taxon>campanulids</taxon>
        <taxon>Asterales</taxon>
        <taxon>Asteraceae</taxon>
        <taxon>Asteroideae</taxon>
        <taxon>Anthemideae</taxon>
        <taxon>Anthemidinae</taxon>
        <taxon>Tanacetum</taxon>
    </lineage>
</organism>
<evidence type="ECO:0000256" key="1">
    <source>
        <dbReference type="SAM" id="MobiDB-lite"/>
    </source>
</evidence>
<feature type="compositionally biased region" description="Polar residues" evidence="1">
    <location>
        <begin position="1"/>
        <end position="24"/>
    </location>
</feature>
<dbReference type="PANTHER" id="PTHR33067">
    <property type="entry name" value="RNA-DIRECTED DNA POLYMERASE-RELATED"/>
    <property type="match status" value="1"/>
</dbReference>
<feature type="region of interest" description="Disordered" evidence="1">
    <location>
        <begin position="1"/>
        <end position="45"/>
    </location>
</feature>
<evidence type="ECO:0008006" key="3">
    <source>
        <dbReference type="Google" id="ProtNLM"/>
    </source>
</evidence>
<sequence length="710" mass="80191">MQTKSSSRLASDQSSNPTPSTNPKGRNRRRSKQQIENYNLEEQSHPIVTKTDNRTMAEMLRAPTEGYAKAIVVPPIVAEQFELKHSLINMMTTNQFFGLEKDNPHDHIRWGSPPVAKKRTPRVRFTLGRILSQNLSMNSLPHQEQQTFVMKSQIFNKDLMNLFTRLKIDEKISFVLVEILLERKIAKLTHAVNQQTNVVTTAMTAILKQFQATPPPAPIKDVEKTCVTCGGAHPYYQCLAASGNTFSEFRDNIQGYVSTAAVNYNQGNLGYRPPAPQNQNVHLNELEKVRRMNEANMKAMQTQIDMVKNKLRNEMKSSIQTSLFNQTNEIKNMMVSLLQINITSTSGSGSLPSNTVANPNGELKAITTRNGLVIDGPTVFTPSRSINLEVDECVEETFTDPDLAEDPLHSNNPYSSRMLKQKQQEKDEVQIHKFWQMFKQLHINITLADALILMPKYQKMLKALMSNKEKVQELANTPLNENCSAIILKKLPKKLRDPGKFLISCGFSELKCKALADLANHAICTPAGIARDVFVSVGKFTFPANFVIVDYESDPRVPLILGRPFLRTARALIDVHGEEMILRDDDERLTLNMKHDTSSYSNQPQKESINLINVFNNSNEDFLEDLFPYQPSGNPIFLLHPELTSPEVNNDIFDLEGYNILSDKLLDLDSTKDLHPPLNDNPLSGSTTYFSNPLLEEFADELPPEYDDNL</sequence>
<dbReference type="Gene3D" id="2.40.70.10">
    <property type="entry name" value="Acid Proteases"/>
    <property type="match status" value="1"/>
</dbReference>
<gene>
    <name evidence="2" type="ORF">Tci_552811</name>
</gene>
<dbReference type="EMBL" id="BKCJ010326407">
    <property type="protein sequence ID" value="GEZ80838.1"/>
    <property type="molecule type" value="Genomic_DNA"/>
</dbReference>
<evidence type="ECO:0000313" key="2">
    <source>
        <dbReference type="EMBL" id="GEZ80838.1"/>
    </source>
</evidence>
<protein>
    <recommendedName>
        <fullName evidence="3">Reverse transcriptase domain-containing protein</fullName>
    </recommendedName>
</protein>
<dbReference type="AlphaFoldDB" id="A0A699IT20"/>
<proteinExistence type="predicted"/>